<dbReference type="PANTHER" id="PTHR32226">
    <property type="entry name" value="TELO2-INTERACTING PROTEIN 2"/>
    <property type="match status" value="1"/>
</dbReference>
<dbReference type="PANTHER" id="PTHR32226:SF2">
    <property type="entry name" value="TELO2-INTERACTING PROTEIN 2"/>
    <property type="match status" value="1"/>
</dbReference>
<evidence type="ECO:0000313" key="3">
    <source>
        <dbReference type="EMBL" id="NWI21964.1"/>
    </source>
</evidence>
<sequence length="130" mass="14519">PRLGIHVCRHLKRLERVVLGYLEVPDGPGEEARLAVLETLRCAVEHAWPRMPCRLPVLLPALLKLLWDVHTDPGPTPEPVRAALLQGATECLALLDRCSAGQVKVLLEGVYESCEDGRVRECIRKVREDT</sequence>
<evidence type="ECO:0000313" key="2">
    <source>
        <dbReference type="EMBL" id="NWI16607.1"/>
    </source>
</evidence>
<dbReference type="AlphaFoldDB" id="A0A7K4KJR3"/>
<dbReference type="GO" id="GO:0110078">
    <property type="term" value="C:TTT Hsp90 cochaperone complex"/>
    <property type="evidence" value="ECO:0007669"/>
    <property type="project" value="InterPro"/>
</dbReference>
<dbReference type="GO" id="GO:0005829">
    <property type="term" value="C:cytosol"/>
    <property type="evidence" value="ECO:0007669"/>
    <property type="project" value="TreeGrafter"/>
</dbReference>
<protein>
    <submittedName>
        <fullName evidence="2">TTI2 protein</fullName>
    </submittedName>
</protein>
<dbReference type="OrthoDB" id="6417021at2759"/>
<dbReference type="EMBL" id="VWPX01073182">
    <property type="protein sequence ID" value="NWI21964.1"/>
    <property type="molecule type" value="Genomic_DNA"/>
</dbReference>
<feature type="non-terminal residue" evidence="2">
    <location>
        <position position="1"/>
    </location>
</feature>
<gene>
    <name evidence="2" type="primary">Tti2_0</name>
    <name evidence="3" type="synonym">Tti2_1</name>
    <name evidence="3" type="ORF">CRYSOU_R07391</name>
    <name evidence="2" type="ORF">CRYSOU_R13029</name>
</gene>
<dbReference type="InterPro" id="IPR018870">
    <property type="entry name" value="Tti2"/>
</dbReference>
<dbReference type="GO" id="GO:0005634">
    <property type="term" value="C:nucleus"/>
    <property type="evidence" value="ECO:0007669"/>
    <property type="project" value="TreeGrafter"/>
</dbReference>
<keyword evidence="4" id="KW-1185">Reference proteome</keyword>
<feature type="non-terminal residue" evidence="2">
    <location>
        <position position="130"/>
    </location>
</feature>
<organism evidence="2 4">
    <name type="scientific">Crypturellus soui</name>
    <dbReference type="NCBI Taxonomy" id="458187"/>
    <lineage>
        <taxon>Eukaryota</taxon>
        <taxon>Metazoa</taxon>
        <taxon>Chordata</taxon>
        <taxon>Craniata</taxon>
        <taxon>Vertebrata</taxon>
        <taxon>Euteleostomi</taxon>
        <taxon>Archelosauria</taxon>
        <taxon>Archosauria</taxon>
        <taxon>Dinosauria</taxon>
        <taxon>Saurischia</taxon>
        <taxon>Theropoda</taxon>
        <taxon>Coelurosauria</taxon>
        <taxon>Aves</taxon>
        <taxon>Palaeognathae</taxon>
        <taxon>Tinamiformes</taxon>
        <taxon>Tinamidae</taxon>
        <taxon>Crypturellus</taxon>
    </lineage>
</organism>
<name>A0A7K4KJR3_9AVES</name>
<reference evidence="2 4" key="1">
    <citation type="submission" date="2019-09" db="EMBL/GenBank/DDBJ databases">
        <title>Bird 10,000 Genomes (B10K) Project - Family phase.</title>
        <authorList>
            <person name="Zhang G."/>
        </authorList>
    </citation>
    <scope>NUCLEOTIDE SEQUENCE [LARGE SCALE GENOMIC DNA]</scope>
    <source>
        <strain evidence="2">B10K-MSB-42743</strain>
        <tissue evidence="2">Heart</tissue>
    </source>
</reference>
<evidence type="ECO:0000313" key="4">
    <source>
        <dbReference type="Proteomes" id="UP000545332"/>
    </source>
</evidence>
<dbReference type="Proteomes" id="UP000545332">
    <property type="component" value="Unassembled WGS sequence"/>
</dbReference>
<comment type="caution">
    <text evidence="2">The sequence shown here is derived from an EMBL/GenBank/DDBJ whole genome shotgun (WGS) entry which is preliminary data.</text>
</comment>
<evidence type="ECO:0000256" key="1">
    <source>
        <dbReference type="ARBA" id="ARBA00034736"/>
    </source>
</evidence>
<proteinExistence type="inferred from homology"/>
<accession>A0A7K4KJR3</accession>
<dbReference type="EMBL" id="VWPX01013165">
    <property type="protein sequence ID" value="NWI16607.1"/>
    <property type="molecule type" value="Genomic_DNA"/>
</dbReference>
<comment type="similarity">
    <text evidence="1">Belongs to the TTI2 family.</text>
</comment>